<dbReference type="RefSeq" id="WP_320509917.1">
    <property type="nucleotide sequence ID" value="NZ_JAXCLW010000006.1"/>
</dbReference>
<evidence type="ECO:0000259" key="5">
    <source>
        <dbReference type="PROSITE" id="PS51891"/>
    </source>
</evidence>
<dbReference type="InterPro" id="IPR006913">
    <property type="entry name" value="CENP-V/GFA"/>
</dbReference>
<evidence type="ECO:0000256" key="4">
    <source>
        <dbReference type="ARBA" id="ARBA00023239"/>
    </source>
</evidence>
<organism evidence="6 7">
    <name type="scientific">Dongia soli</name>
    <dbReference type="NCBI Taxonomy" id="600628"/>
    <lineage>
        <taxon>Bacteria</taxon>
        <taxon>Pseudomonadati</taxon>
        <taxon>Pseudomonadota</taxon>
        <taxon>Alphaproteobacteria</taxon>
        <taxon>Rhodospirillales</taxon>
        <taxon>Dongiaceae</taxon>
        <taxon>Dongia</taxon>
    </lineage>
</organism>
<sequence>MKLEGSCYCGAVKFTVKAYAPVPFLRCYCSICRKTAGGGGYAINLGAKASTLKVKGEEHISVFHAVINGEKSSGQRRFCKHCGTALWVWDPQWPDLIHPFASAIDSDLPEPPETVHMMLGSKANWVKPQIGKGDEKSDTYPSQSLEDWHKAHNLLEKA</sequence>
<evidence type="ECO:0000313" key="6">
    <source>
        <dbReference type="EMBL" id="MDY0884844.1"/>
    </source>
</evidence>
<name>A0ABU5EG67_9PROT</name>
<keyword evidence="3" id="KW-0862">Zinc</keyword>
<keyword evidence="7" id="KW-1185">Reference proteome</keyword>
<dbReference type="PANTHER" id="PTHR33337:SF44">
    <property type="entry name" value="DUF636 DOMAIN PROTEIN (AFU_ORTHOLOGUE AFUA_1G09754)"/>
    <property type="match status" value="1"/>
</dbReference>
<dbReference type="PANTHER" id="PTHR33337">
    <property type="entry name" value="GFA DOMAIN-CONTAINING PROTEIN"/>
    <property type="match status" value="1"/>
</dbReference>
<dbReference type="Pfam" id="PF04828">
    <property type="entry name" value="GFA"/>
    <property type="match status" value="1"/>
</dbReference>
<evidence type="ECO:0000256" key="3">
    <source>
        <dbReference type="ARBA" id="ARBA00022833"/>
    </source>
</evidence>
<dbReference type="SUPFAM" id="SSF51316">
    <property type="entry name" value="Mss4-like"/>
    <property type="match status" value="1"/>
</dbReference>
<dbReference type="InterPro" id="IPR011057">
    <property type="entry name" value="Mss4-like_sf"/>
</dbReference>
<dbReference type="Proteomes" id="UP001279642">
    <property type="component" value="Unassembled WGS sequence"/>
</dbReference>
<dbReference type="PROSITE" id="PS51891">
    <property type="entry name" value="CENP_V_GFA"/>
    <property type="match status" value="1"/>
</dbReference>
<comment type="caution">
    <text evidence="6">The sequence shown here is derived from an EMBL/GenBank/DDBJ whole genome shotgun (WGS) entry which is preliminary data.</text>
</comment>
<reference evidence="6 7" key="1">
    <citation type="journal article" date="2016" name="Antonie Van Leeuwenhoek">
        <title>Dongia soli sp. nov., isolated from soil from Dokdo, Korea.</title>
        <authorList>
            <person name="Kim D.U."/>
            <person name="Lee H."/>
            <person name="Kim H."/>
            <person name="Kim S.G."/>
            <person name="Ka J.O."/>
        </authorList>
    </citation>
    <scope>NUCLEOTIDE SEQUENCE [LARGE SCALE GENOMIC DNA]</scope>
    <source>
        <strain evidence="6 7">D78</strain>
    </source>
</reference>
<feature type="domain" description="CENP-V/GFA" evidence="5">
    <location>
        <begin position="3"/>
        <end position="149"/>
    </location>
</feature>
<gene>
    <name evidence="6" type="ORF">SMD27_18515</name>
</gene>
<dbReference type="Gene3D" id="2.170.150.70">
    <property type="match status" value="1"/>
</dbReference>
<evidence type="ECO:0000256" key="1">
    <source>
        <dbReference type="ARBA" id="ARBA00005495"/>
    </source>
</evidence>
<protein>
    <submittedName>
        <fullName evidence="6">GFA family protein</fullName>
    </submittedName>
</protein>
<keyword evidence="4" id="KW-0456">Lyase</keyword>
<evidence type="ECO:0000313" key="7">
    <source>
        <dbReference type="Proteomes" id="UP001279642"/>
    </source>
</evidence>
<dbReference type="EMBL" id="JAXCLW010000006">
    <property type="protein sequence ID" value="MDY0884844.1"/>
    <property type="molecule type" value="Genomic_DNA"/>
</dbReference>
<keyword evidence="2" id="KW-0479">Metal-binding</keyword>
<evidence type="ECO:0000256" key="2">
    <source>
        <dbReference type="ARBA" id="ARBA00022723"/>
    </source>
</evidence>
<proteinExistence type="inferred from homology"/>
<comment type="similarity">
    <text evidence="1">Belongs to the Gfa family.</text>
</comment>
<accession>A0ABU5EG67</accession>